<sequence>MIAFLIAQLVATVLAVYANWGFARIRGIGWGWAGVIWLYSIISYLPLDPIKLLVRYELSGKAWELLFDRMTAFTEKKDFRSEDREAQWAKQQRTLHGLDKPKPHNASADYEDSTDIPELAHEAKLRAEIARTGRNRCKNGGSGREVRFRKFSQWSGTRM</sequence>
<comment type="caution">
    <text evidence="3">The sequence shown here is derived from an EMBL/GenBank/DDBJ whole genome shotgun (WGS) entry which is preliminary data.</text>
</comment>
<protein>
    <submittedName>
        <fullName evidence="3">Uncharacterized protein</fullName>
    </submittedName>
</protein>
<dbReference type="Gene3D" id="1.20.1110.10">
    <property type="entry name" value="Calcium-transporting ATPase, transmembrane domain"/>
    <property type="match status" value="1"/>
</dbReference>
<evidence type="ECO:0000313" key="3">
    <source>
        <dbReference type="EMBL" id="KAL3695064.1"/>
    </source>
</evidence>
<evidence type="ECO:0000256" key="2">
    <source>
        <dbReference type="SAM" id="Phobius"/>
    </source>
</evidence>
<reference evidence="3 4" key="1">
    <citation type="submission" date="2024-09" db="EMBL/GenBank/DDBJ databases">
        <title>Chromosome-scale assembly of Riccia sorocarpa.</title>
        <authorList>
            <person name="Paukszto L."/>
        </authorList>
    </citation>
    <scope>NUCLEOTIDE SEQUENCE [LARGE SCALE GENOMIC DNA]</scope>
    <source>
        <strain evidence="3">LP-2024</strain>
        <tissue evidence="3">Aerial parts of the thallus</tissue>
    </source>
</reference>
<keyword evidence="2" id="KW-0812">Transmembrane</keyword>
<feature type="region of interest" description="Disordered" evidence="1">
    <location>
        <begin position="90"/>
        <end position="113"/>
    </location>
</feature>
<accession>A0ABD3HWC7</accession>
<evidence type="ECO:0000313" key="4">
    <source>
        <dbReference type="Proteomes" id="UP001633002"/>
    </source>
</evidence>
<evidence type="ECO:0000256" key="1">
    <source>
        <dbReference type="SAM" id="MobiDB-lite"/>
    </source>
</evidence>
<keyword evidence="4" id="KW-1185">Reference proteome</keyword>
<gene>
    <name evidence="3" type="ORF">R1sor_008715</name>
</gene>
<dbReference type="AlphaFoldDB" id="A0ABD3HWC7"/>
<name>A0ABD3HWC7_9MARC</name>
<proteinExistence type="predicted"/>
<dbReference type="PANTHER" id="PTHR42861">
    <property type="entry name" value="CALCIUM-TRANSPORTING ATPASE"/>
    <property type="match status" value="1"/>
</dbReference>
<keyword evidence="2" id="KW-0472">Membrane</keyword>
<keyword evidence="2" id="KW-1133">Transmembrane helix</keyword>
<dbReference type="EMBL" id="JBJQOH010000003">
    <property type="protein sequence ID" value="KAL3695064.1"/>
    <property type="molecule type" value="Genomic_DNA"/>
</dbReference>
<organism evidence="3 4">
    <name type="scientific">Riccia sorocarpa</name>
    <dbReference type="NCBI Taxonomy" id="122646"/>
    <lineage>
        <taxon>Eukaryota</taxon>
        <taxon>Viridiplantae</taxon>
        <taxon>Streptophyta</taxon>
        <taxon>Embryophyta</taxon>
        <taxon>Marchantiophyta</taxon>
        <taxon>Marchantiopsida</taxon>
        <taxon>Marchantiidae</taxon>
        <taxon>Marchantiales</taxon>
        <taxon>Ricciaceae</taxon>
        <taxon>Riccia</taxon>
    </lineage>
</organism>
<dbReference type="Proteomes" id="UP001633002">
    <property type="component" value="Unassembled WGS sequence"/>
</dbReference>
<feature type="transmembrane region" description="Helical" evidence="2">
    <location>
        <begin position="28"/>
        <end position="47"/>
    </location>
</feature>